<dbReference type="Pfam" id="PF23189">
    <property type="entry name" value="UPF0261_C"/>
    <property type="match status" value="1"/>
</dbReference>
<accession>A0A7X0FN95</accession>
<dbReference type="PIRSF" id="PIRSF033271">
    <property type="entry name" value="UCP033271"/>
    <property type="match status" value="1"/>
</dbReference>
<evidence type="ECO:0000259" key="2">
    <source>
        <dbReference type="Pfam" id="PF23189"/>
    </source>
</evidence>
<feature type="domain" description="UPF0261" evidence="2">
    <location>
        <begin position="186"/>
        <end position="399"/>
    </location>
</feature>
<organism evidence="3 4">
    <name type="scientific">Microbacterium thalassium</name>
    <dbReference type="NCBI Taxonomy" id="362649"/>
    <lineage>
        <taxon>Bacteria</taxon>
        <taxon>Bacillati</taxon>
        <taxon>Actinomycetota</taxon>
        <taxon>Actinomycetes</taxon>
        <taxon>Micrococcales</taxon>
        <taxon>Microbacteriaceae</taxon>
        <taxon>Microbacterium</taxon>
    </lineage>
</organism>
<dbReference type="InterPro" id="IPR044122">
    <property type="entry name" value="UPF0261_N"/>
</dbReference>
<feature type="domain" description="UPF0261" evidence="1">
    <location>
        <begin position="14"/>
        <end position="179"/>
    </location>
</feature>
<dbReference type="InterPro" id="IPR051353">
    <property type="entry name" value="Tobamovirus_resist_UPF0261"/>
</dbReference>
<comment type="caution">
    <text evidence="3">The sequence shown here is derived from an EMBL/GenBank/DDBJ whole genome shotgun (WGS) entry which is preliminary data.</text>
</comment>
<dbReference type="Pfam" id="PF06792">
    <property type="entry name" value="UPF0261"/>
    <property type="match status" value="1"/>
</dbReference>
<protein>
    <submittedName>
        <fullName evidence="3">Uncharacterized protein (UPF0261 family)</fullName>
    </submittedName>
</protein>
<evidence type="ECO:0000313" key="3">
    <source>
        <dbReference type="EMBL" id="MBB6390642.1"/>
    </source>
</evidence>
<dbReference type="InterPro" id="IPR056778">
    <property type="entry name" value="UPF0261_C"/>
</dbReference>
<dbReference type="Proteomes" id="UP000537775">
    <property type="component" value="Unassembled WGS sequence"/>
</dbReference>
<keyword evidence="4" id="KW-1185">Reference proteome</keyword>
<sequence length="411" mass="42484">MEFRPMSDAASSAPRVALLATLDTKSAEAQYVAQQLASRGVRPVIVDMSLRGESPDIADVPRSALMARGATSATGDDRTGAMETTATAARGLLSEWLADGAVDGALGIGGGTGGWMSNRAFESLPFGFPKLVVTTVVKSTGEDDILLLPSVVDVAGTNALLRTVLRNAAGAMAGMVQSVAETTEPRPAIAMTMFGVTTAGGDVARAALEAAGYDVVVFHATGAGGRTMERLTREGRFAGILDWTTTELVQNIAGGLCDAGESRLSAATEAGIPQVVVPGAIDVINVMPPIPDAFAARAHHWHLPTVPLIRSTAEESTRVGRWVAERLAASPAPAAVMIPAKGYSSLDVEGGPFADPDADTAFEEAVREHAPDAVSVTTVPAHINDPDFAREAAQRLLSLIDAANAAPTPKE</sequence>
<dbReference type="Gene3D" id="3.40.50.12020">
    <property type="entry name" value="Uncharacterised protein family UPF0261, NN domain"/>
    <property type="match status" value="1"/>
</dbReference>
<dbReference type="AlphaFoldDB" id="A0A7X0FN95"/>
<evidence type="ECO:0000313" key="4">
    <source>
        <dbReference type="Proteomes" id="UP000537775"/>
    </source>
</evidence>
<name>A0A7X0FN95_9MICO</name>
<dbReference type="PANTHER" id="PTHR31862">
    <property type="entry name" value="UPF0261 DOMAIN PROTEIN (AFU_ORTHOLOGUE AFUA_1G10120)"/>
    <property type="match status" value="1"/>
</dbReference>
<reference evidence="3 4" key="1">
    <citation type="submission" date="2020-08" db="EMBL/GenBank/DDBJ databases">
        <title>Sequencing the genomes of 1000 actinobacteria strains.</title>
        <authorList>
            <person name="Klenk H.-P."/>
        </authorList>
    </citation>
    <scope>NUCLEOTIDE SEQUENCE [LARGE SCALE GENOMIC DNA]</scope>
    <source>
        <strain evidence="3 4">DSM 12511</strain>
    </source>
</reference>
<dbReference type="CDD" id="cd15488">
    <property type="entry name" value="Tm-1-like"/>
    <property type="match status" value="1"/>
</dbReference>
<gene>
    <name evidence="3" type="ORF">HD594_000955</name>
</gene>
<dbReference type="NCBIfam" id="NF002674">
    <property type="entry name" value="PRK02399.1-2"/>
    <property type="match status" value="1"/>
</dbReference>
<dbReference type="Gene3D" id="3.40.50.12030">
    <property type="entry name" value="Uncharacterised protein family UPF0261, NC domain"/>
    <property type="match status" value="1"/>
</dbReference>
<dbReference type="RefSeq" id="WP_271171306.1">
    <property type="nucleotide sequence ID" value="NZ_BAAAJR010000003.1"/>
</dbReference>
<evidence type="ECO:0000259" key="1">
    <source>
        <dbReference type="Pfam" id="PF06792"/>
    </source>
</evidence>
<dbReference type="InterPro" id="IPR008322">
    <property type="entry name" value="UPF0261"/>
</dbReference>
<proteinExistence type="predicted"/>
<dbReference type="EMBL" id="JACHML010000001">
    <property type="protein sequence ID" value="MBB6390642.1"/>
    <property type="molecule type" value="Genomic_DNA"/>
</dbReference>
<dbReference type="PANTHER" id="PTHR31862:SF1">
    <property type="entry name" value="UPF0261 DOMAIN PROTEIN (AFU_ORTHOLOGUE AFUA_1G10120)"/>
    <property type="match status" value="1"/>
</dbReference>